<gene>
    <name evidence="6" type="ORF">N1F79_20070</name>
</gene>
<proteinExistence type="inferred from homology"/>
<sequence>MNKEKIAIIGLGYVGLPLARLFATKYSVVGFDINEKRISELQQGKDATLEIEDDVLKGVLKDSADSRDGLYCSSNIDDIKNCNYYIVTVPTPIDKNNRPDLTPLYKSSETVAKVLKKGDIVIYESTVYPGVTEDECVPILEKISGLKFNADFFAGYSPERINPGDKEHTVDKILKVTAGSTPEIGIKVNNLYADVITAGTHLAPTIKVAEAAKVIENSQRDINIAFVNELAKIFNLMDIDTHSVLEAAGTKWNFLPFKPGLVGGHCIGVDPYYLAQKAQEVGYHPEIILAGRRVNDSMGQYVASEVVKMMLKNDIKVNGAKILMLGITFKENCPDVRNTKIVDVIKHLKEYGLDITIYDPWVNSEEVLHEYNLEATNTLPKGPFETVILGVAHSEFLNMNFNSLLSENGLVYDVKGIIKEKVNGRL</sequence>
<evidence type="ECO:0000313" key="7">
    <source>
        <dbReference type="Proteomes" id="UP001337305"/>
    </source>
</evidence>
<reference evidence="6 7" key="1">
    <citation type="submission" date="2022-09" db="EMBL/GenBank/DDBJ databases">
        <title>Genome sequencing of Flavivirga sp. MEBiC05379.</title>
        <authorList>
            <person name="Oh H.-M."/>
            <person name="Kwon K.K."/>
            <person name="Park M.J."/>
            <person name="Yang S.-H."/>
        </authorList>
    </citation>
    <scope>NUCLEOTIDE SEQUENCE [LARGE SCALE GENOMIC DNA]</scope>
    <source>
        <strain evidence="6 7">MEBiC05379</strain>
    </source>
</reference>
<dbReference type="Pfam" id="PF03721">
    <property type="entry name" value="UDPG_MGDP_dh_N"/>
    <property type="match status" value="1"/>
</dbReference>
<organism evidence="6 7">
    <name type="scientific">Flavivirga spongiicola</name>
    <dbReference type="NCBI Taxonomy" id="421621"/>
    <lineage>
        <taxon>Bacteria</taxon>
        <taxon>Pseudomonadati</taxon>
        <taxon>Bacteroidota</taxon>
        <taxon>Flavobacteriia</taxon>
        <taxon>Flavobacteriales</taxon>
        <taxon>Flavobacteriaceae</taxon>
        <taxon>Flavivirga</taxon>
    </lineage>
</organism>
<dbReference type="PIRSF" id="PIRSF500136">
    <property type="entry name" value="UDP_ManNAc_DH"/>
    <property type="match status" value="1"/>
</dbReference>
<evidence type="ECO:0000256" key="1">
    <source>
        <dbReference type="ARBA" id="ARBA00006601"/>
    </source>
</evidence>
<evidence type="ECO:0000313" key="6">
    <source>
        <dbReference type="EMBL" id="MEF3835431.1"/>
    </source>
</evidence>
<keyword evidence="3" id="KW-0520">NAD</keyword>
<dbReference type="InterPro" id="IPR036291">
    <property type="entry name" value="NAD(P)-bd_dom_sf"/>
</dbReference>
<dbReference type="NCBIfam" id="TIGR03026">
    <property type="entry name" value="NDP-sugDHase"/>
    <property type="match status" value="1"/>
</dbReference>
<dbReference type="EMBL" id="JAODOP010000004">
    <property type="protein sequence ID" value="MEF3835431.1"/>
    <property type="molecule type" value="Genomic_DNA"/>
</dbReference>
<evidence type="ECO:0000256" key="4">
    <source>
        <dbReference type="PIRNR" id="PIRNR000124"/>
    </source>
</evidence>
<evidence type="ECO:0000256" key="2">
    <source>
        <dbReference type="ARBA" id="ARBA00023002"/>
    </source>
</evidence>
<evidence type="ECO:0000256" key="3">
    <source>
        <dbReference type="ARBA" id="ARBA00023027"/>
    </source>
</evidence>
<dbReference type="PANTHER" id="PTHR43491">
    <property type="entry name" value="UDP-N-ACETYL-D-MANNOSAMINE DEHYDROGENASE"/>
    <property type="match status" value="1"/>
</dbReference>
<comment type="caution">
    <text evidence="6">The sequence shown here is derived from an EMBL/GenBank/DDBJ whole genome shotgun (WGS) entry which is preliminary data.</text>
</comment>
<comment type="similarity">
    <text evidence="1 4">Belongs to the UDP-glucose/GDP-mannose dehydrogenase family.</text>
</comment>
<dbReference type="RefSeq" id="WP_303307717.1">
    <property type="nucleotide sequence ID" value="NZ_JAODOP010000004.1"/>
</dbReference>
<protein>
    <submittedName>
        <fullName evidence="6">Nucleotide sugar dehydrogenase</fullName>
    </submittedName>
</protein>
<dbReference type="PANTHER" id="PTHR43491:SF2">
    <property type="entry name" value="UDP-N-ACETYL-D-MANNOSAMINE DEHYDROGENASE"/>
    <property type="match status" value="1"/>
</dbReference>
<keyword evidence="7" id="KW-1185">Reference proteome</keyword>
<dbReference type="InterPro" id="IPR017476">
    <property type="entry name" value="UDP-Glc/GDP-Man"/>
</dbReference>
<accession>A0ABU7XXF9</accession>
<dbReference type="InterPro" id="IPR014026">
    <property type="entry name" value="UDP-Glc/GDP-Man_DH_dimer"/>
</dbReference>
<dbReference type="SUPFAM" id="SSF51735">
    <property type="entry name" value="NAD(P)-binding Rossmann-fold domains"/>
    <property type="match status" value="1"/>
</dbReference>
<dbReference type="Pfam" id="PF03720">
    <property type="entry name" value="UDPG_MGDP_dh_C"/>
    <property type="match status" value="1"/>
</dbReference>
<dbReference type="Pfam" id="PF00984">
    <property type="entry name" value="UDPG_MGDP_dh"/>
    <property type="match status" value="1"/>
</dbReference>
<keyword evidence="2" id="KW-0560">Oxidoreductase</keyword>
<dbReference type="InterPro" id="IPR028359">
    <property type="entry name" value="UDP_ManNAc/GlcNAc_DH"/>
</dbReference>
<feature type="domain" description="UDP-glucose/GDP-mannose dehydrogenase C-terminal" evidence="5">
    <location>
        <begin position="323"/>
        <end position="420"/>
    </location>
</feature>
<dbReference type="Gene3D" id="3.40.50.720">
    <property type="entry name" value="NAD(P)-binding Rossmann-like Domain"/>
    <property type="match status" value="2"/>
</dbReference>
<dbReference type="InterPro" id="IPR014027">
    <property type="entry name" value="UDP-Glc/GDP-Man_DH_C"/>
</dbReference>
<dbReference type="Proteomes" id="UP001337305">
    <property type="component" value="Unassembled WGS sequence"/>
</dbReference>
<dbReference type="SUPFAM" id="SSF48179">
    <property type="entry name" value="6-phosphogluconate dehydrogenase C-terminal domain-like"/>
    <property type="match status" value="1"/>
</dbReference>
<name>A0ABU7XXF9_9FLAO</name>
<evidence type="ECO:0000259" key="5">
    <source>
        <dbReference type="SMART" id="SM00984"/>
    </source>
</evidence>
<dbReference type="InterPro" id="IPR036220">
    <property type="entry name" value="UDP-Glc/GDP-Man_DH_C_sf"/>
</dbReference>
<dbReference type="SMART" id="SM00984">
    <property type="entry name" value="UDPG_MGDP_dh_C"/>
    <property type="match status" value="1"/>
</dbReference>
<dbReference type="SUPFAM" id="SSF52413">
    <property type="entry name" value="UDP-glucose/GDP-mannose dehydrogenase C-terminal domain"/>
    <property type="match status" value="1"/>
</dbReference>
<dbReference type="InterPro" id="IPR001732">
    <property type="entry name" value="UDP-Glc/GDP-Man_DH_N"/>
</dbReference>
<dbReference type="PIRSF" id="PIRSF000124">
    <property type="entry name" value="UDPglc_GDPman_dh"/>
    <property type="match status" value="1"/>
</dbReference>
<dbReference type="InterPro" id="IPR008927">
    <property type="entry name" value="6-PGluconate_DH-like_C_sf"/>
</dbReference>